<evidence type="ECO:0000256" key="1">
    <source>
        <dbReference type="SAM" id="MobiDB-lite"/>
    </source>
</evidence>
<sequence length="323" mass="34883">MKQHGDQSWSGHRELTYAAVHRLFRRLAGPDDRLRGITRAEYADALDRAQAHQDRLLGVNRIENFRNTGRSQLSVLGPTTHSAYANPGVQREHFMADPYLRGEDNLANNTEYLHEQLRAAGTATDLPGEMRGLGAAAHALQDSYSGAHAWRAEAVYLGDPTAPVESLHIFTPSHMVGFEDGLNTHSDEFDEPPAASGSTQAAVEATYRMLRAYELGRQDPGQAELLIAQTLEPMTRASPNGVTVNLHPSREWEQERNRRLALEHGVLQPAVGPDQAARYLGAATSGPARTGGAAAARPGDHRDTGGRAAGLRGKTPGQGAGRG</sequence>
<feature type="compositionally biased region" description="Low complexity" evidence="1">
    <location>
        <begin position="282"/>
        <end position="297"/>
    </location>
</feature>
<feature type="region of interest" description="Disordered" evidence="1">
    <location>
        <begin position="282"/>
        <end position="323"/>
    </location>
</feature>
<reference evidence="2 3" key="1">
    <citation type="submission" date="2019-06" db="EMBL/GenBank/DDBJ databases">
        <title>Sequencing the genomes of 1000 actinobacteria strains.</title>
        <authorList>
            <person name="Klenk H.-P."/>
        </authorList>
    </citation>
    <scope>NUCLEOTIDE SEQUENCE [LARGE SCALE GENOMIC DNA]</scope>
    <source>
        <strain evidence="2 3">DSM 24683</strain>
    </source>
</reference>
<dbReference type="Proteomes" id="UP000318380">
    <property type="component" value="Unassembled WGS sequence"/>
</dbReference>
<accession>A0A561BVS6</accession>
<name>A0A561BVS6_9ACTN</name>
<organism evidence="2 3">
    <name type="scientific">Kribbella amoyensis</name>
    <dbReference type="NCBI Taxonomy" id="996641"/>
    <lineage>
        <taxon>Bacteria</taxon>
        <taxon>Bacillati</taxon>
        <taxon>Actinomycetota</taxon>
        <taxon>Actinomycetes</taxon>
        <taxon>Propionibacteriales</taxon>
        <taxon>Kribbellaceae</taxon>
        <taxon>Kribbella</taxon>
    </lineage>
</organism>
<evidence type="ECO:0000313" key="3">
    <source>
        <dbReference type="Proteomes" id="UP000318380"/>
    </source>
</evidence>
<comment type="caution">
    <text evidence="2">The sequence shown here is derived from an EMBL/GenBank/DDBJ whole genome shotgun (WGS) entry which is preliminary data.</text>
</comment>
<dbReference type="OrthoDB" id="3805339at2"/>
<dbReference type="RefSeq" id="WP_145808860.1">
    <property type="nucleotide sequence ID" value="NZ_VIVK01000001.1"/>
</dbReference>
<proteinExistence type="predicted"/>
<gene>
    <name evidence="2" type="ORF">FB561_4077</name>
</gene>
<protein>
    <submittedName>
        <fullName evidence="2">Uncharacterized protein</fullName>
    </submittedName>
</protein>
<keyword evidence="3" id="KW-1185">Reference proteome</keyword>
<dbReference type="AlphaFoldDB" id="A0A561BVS6"/>
<evidence type="ECO:0000313" key="2">
    <source>
        <dbReference type="EMBL" id="TWD82927.1"/>
    </source>
</evidence>
<dbReference type="EMBL" id="VIVK01000001">
    <property type="protein sequence ID" value="TWD82927.1"/>
    <property type="molecule type" value="Genomic_DNA"/>
</dbReference>